<evidence type="ECO:0000313" key="1">
    <source>
        <dbReference type="EMBL" id="ROO87559.1"/>
    </source>
</evidence>
<accession>A0A3N1D1Z0</accession>
<gene>
    <name evidence="1" type="ORF">EDD29_5171</name>
</gene>
<organism evidence="1 2">
    <name type="scientific">Actinocorallia herbida</name>
    <dbReference type="NCBI Taxonomy" id="58109"/>
    <lineage>
        <taxon>Bacteria</taxon>
        <taxon>Bacillati</taxon>
        <taxon>Actinomycetota</taxon>
        <taxon>Actinomycetes</taxon>
        <taxon>Streptosporangiales</taxon>
        <taxon>Thermomonosporaceae</taxon>
        <taxon>Actinocorallia</taxon>
    </lineage>
</organism>
<name>A0A3N1D1Z0_9ACTN</name>
<keyword evidence="2" id="KW-1185">Reference proteome</keyword>
<evidence type="ECO:0000313" key="2">
    <source>
        <dbReference type="Proteomes" id="UP000272400"/>
    </source>
</evidence>
<reference evidence="1 2" key="1">
    <citation type="submission" date="2018-11" db="EMBL/GenBank/DDBJ databases">
        <title>Sequencing the genomes of 1000 actinobacteria strains.</title>
        <authorList>
            <person name="Klenk H.-P."/>
        </authorList>
    </citation>
    <scope>NUCLEOTIDE SEQUENCE [LARGE SCALE GENOMIC DNA]</scope>
    <source>
        <strain evidence="1 2">DSM 44254</strain>
    </source>
</reference>
<dbReference type="AlphaFoldDB" id="A0A3N1D1Z0"/>
<sequence length="128" mass="12962">MCGPGCGCGPADRADGPAEVPIACTLSTGDMRARLGEFAELFAEALTGRRREPLLLHLELRSEVADRARALVAAEAECCGFLGFDVSGGARGLVVTVRAPAGAGAALDGLQELAEGGAAARVAAGWPR</sequence>
<dbReference type="EMBL" id="RJKE01000001">
    <property type="protein sequence ID" value="ROO87559.1"/>
    <property type="molecule type" value="Genomic_DNA"/>
</dbReference>
<comment type="caution">
    <text evidence="1">The sequence shown here is derived from an EMBL/GenBank/DDBJ whole genome shotgun (WGS) entry which is preliminary data.</text>
</comment>
<protein>
    <submittedName>
        <fullName evidence="1">Uncharacterized protein</fullName>
    </submittedName>
</protein>
<proteinExistence type="predicted"/>
<dbReference type="Proteomes" id="UP000272400">
    <property type="component" value="Unassembled WGS sequence"/>
</dbReference>